<evidence type="ECO:0000256" key="1">
    <source>
        <dbReference type="ARBA" id="ARBA00006484"/>
    </source>
</evidence>
<dbReference type="InterPro" id="IPR020904">
    <property type="entry name" value="Sc_DH/Rdtase_CS"/>
</dbReference>
<dbReference type="Pfam" id="PF00106">
    <property type="entry name" value="adh_short"/>
    <property type="match status" value="1"/>
</dbReference>
<dbReference type="SUPFAM" id="SSF51735">
    <property type="entry name" value="NAD(P)-binding Rossmann-fold domains"/>
    <property type="match status" value="1"/>
</dbReference>
<dbReference type="InterPro" id="IPR002347">
    <property type="entry name" value="SDR_fam"/>
</dbReference>
<dbReference type="CDD" id="cd05374">
    <property type="entry name" value="17beta-HSD-like_SDR_c"/>
    <property type="match status" value="1"/>
</dbReference>
<evidence type="ECO:0000313" key="4">
    <source>
        <dbReference type="EMBL" id="TMW67899.1"/>
    </source>
</evidence>
<accession>A0A8K1CQS6</accession>
<gene>
    <name evidence="4" type="ORF">Poli38472_007571</name>
</gene>
<comment type="caution">
    <text evidence="4">The sequence shown here is derived from an EMBL/GenBank/DDBJ whole genome shotgun (WGS) entry which is preliminary data.</text>
</comment>
<dbReference type="PRINTS" id="PR00081">
    <property type="entry name" value="GDHRDH"/>
</dbReference>
<dbReference type="Proteomes" id="UP000794436">
    <property type="component" value="Unassembled WGS sequence"/>
</dbReference>
<dbReference type="GO" id="GO:0016491">
    <property type="term" value="F:oxidoreductase activity"/>
    <property type="evidence" value="ECO:0007669"/>
    <property type="project" value="UniProtKB-KW"/>
</dbReference>
<evidence type="ECO:0000256" key="3">
    <source>
        <dbReference type="RuleBase" id="RU000363"/>
    </source>
</evidence>
<sequence length="288" mass="30562">MSQQAPAHDAKVWLITGCSSGFGRELVLAARKRGDLVVATARKIETLEELKTLGCEVLALDVTSDDATVNEVVAKAHAFYGRIDVLVNNAGQGAAGAIEEASTEDIQAAFDVNVFGLVRVTRAVLPYMREKRSGVIANIGSAAGYSPFPPVAVYGAAKYAVAGFSLALRMEVESFGIKVTVIEPTMFKTNGNASAKIFANHIAEYDAAKQARMGSLAGKFVVGDAAKAAQAMVEALTQSGRCTGREIPSRLAMGGGSYELCDVTLAHAKKELDEWKDFTTAEMYALEE</sequence>
<organism evidence="4 5">
    <name type="scientific">Pythium oligandrum</name>
    <name type="common">Mycoparasitic fungus</name>
    <dbReference type="NCBI Taxonomy" id="41045"/>
    <lineage>
        <taxon>Eukaryota</taxon>
        <taxon>Sar</taxon>
        <taxon>Stramenopiles</taxon>
        <taxon>Oomycota</taxon>
        <taxon>Peronosporomycetes</taxon>
        <taxon>Pythiales</taxon>
        <taxon>Pythiaceae</taxon>
        <taxon>Pythium</taxon>
    </lineage>
</organism>
<dbReference type="PRINTS" id="PR00080">
    <property type="entry name" value="SDRFAMILY"/>
</dbReference>
<dbReference type="PANTHER" id="PTHR43976:SF16">
    <property type="entry name" value="SHORT-CHAIN DEHYDROGENASE_REDUCTASE FAMILY PROTEIN"/>
    <property type="match status" value="1"/>
</dbReference>
<comment type="similarity">
    <text evidence="1 3">Belongs to the short-chain dehydrogenases/reductases (SDR) family.</text>
</comment>
<dbReference type="PROSITE" id="PS00061">
    <property type="entry name" value="ADH_SHORT"/>
    <property type="match status" value="1"/>
</dbReference>
<proteinExistence type="inferred from homology"/>
<keyword evidence="2" id="KW-0560">Oxidoreductase</keyword>
<dbReference type="InterPro" id="IPR051911">
    <property type="entry name" value="SDR_oxidoreductase"/>
</dbReference>
<reference evidence="4" key="1">
    <citation type="submission" date="2019-03" db="EMBL/GenBank/DDBJ databases">
        <title>Long read genome sequence of the mycoparasitic Pythium oligandrum ATCC 38472 isolated from sugarbeet rhizosphere.</title>
        <authorList>
            <person name="Gaulin E."/>
        </authorList>
    </citation>
    <scope>NUCLEOTIDE SEQUENCE</scope>
    <source>
        <strain evidence="4">ATCC 38472_TT</strain>
    </source>
</reference>
<protein>
    <submittedName>
        <fullName evidence="4">Uncharacterized protein</fullName>
    </submittedName>
</protein>
<dbReference type="OrthoDB" id="1274115at2759"/>
<dbReference type="EMBL" id="SPLM01000003">
    <property type="protein sequence ID" value="TMW67899.1"/>
    <property type="molecule type" value="Genomic_DNA"/>
</dbReference>
<dbReference type="Gene3D" id="3.40.50.720">
    <property type="entry name" value="NAD(P)-binding Rossmann-like Domain"/>
    <property type="match status" value="1"/>
</dbReference>
<keyword evidence="5" id="KW-1185">Reference proteome</keyword>
<evidence type="ECO:0000313" key="5">
    <source>
        <dbReference type="Proteomes" id="UP000794436"/>
    </source>
</evidence>
<dbReference type="PANTHER" id="PTHR43976">
    <property type="entry name" value="SHORT CHAIN DEHYDROGENASE"/>
    <property type="match status" value="1"/>
</dbReference>
<dbReference type="InterPro" id="IPR036291">
    <property type="entry name" value="NAD(P)-bd_dom_sf"/>
</dbReference>
<name>A0A8K1CQS6_PYTOL</name>
<evidence type="ECO:0000256" key="2">
    <source>
        <dbReference type="ARBA" id="ARBA00023002"/>
    </source>
</evidence>
<dbReference type="AlphaFoldDB" id="A0A8K1CQS6"/>